<evidence type="ECO:0008006" key="20">
    <source>
        <dbReference type="Google" id="ProtNLM"/>
    </source>
</evidence>
<dbReference type="GO" id="GO:0015074">
    <property type="term" value="P:DNA integration"/>
    <property type="evidence" value="ECO:0007669"/>
    <property type="project" value="UniProtKB-KW"/>
</dbReference>
<dbReference type="GO" id="GO:0006508">
    <property type="term" value="P:proteolysis"/>
    <property type="evidence" value="ECO:0007669"/>
    <property type="project" value="UniProtKB-KW"/>
</dbReference>
<dbReference type="GO" id="GO:0005634">
    <property type="term" value="C:nucleus"/>
    <property type="evidence" value="ECO:0007669"/>
    <property type="project" value="UniProtKB-ARBA"/>
</dbReference>
<proteinExistence type="predicted"/>
<dbReference type="GO" id="GO:0004190">
    <property type="term" value="F:aspartic-type endopeptidase activity"/>
    <property type="evidence" value="ECO:0007669"/>
    <property type="project" value="UniProtKB-KW"/>
</dbReference>
<evidence type="ECO:0000259" key="17">
    <source>
        <dbReference type="PROSITE" id="PS50994"/>
    </source>
</evidence>
<keyword evidence="4" id="KW-0540">Nuclease</keyword>
<dbReference type="GO" id="GO:0006310">
    <property type="term" value="P:DNA recombination"/>
    <property type="evidence" value="ECO:0007669"/>
    <property type="project" value="UniProtKB-KW"/>
</dbReference>
<keyword evidence="10" id="KW-0229">DNA integration</keyword>
<dbReference type="InterPro" id="IPR043128">
    <property type="entry name" value="Rev_trsase/Diguanyl_cyclase"/>
</dbReference>
<keyword evidence="1" id="KW-0645">Protease</keyword>
<evidence type="ECO:0000256" key="8">
    <source>
        <dbReference type="ARBA" id="ARBA00022801"/>
    </source>
</evidence>
<dbReference type="InterPro" id="IPR000477">
    <property type="entry name" value="RT_dom"/>
</dbReference>
<evidence type="ECO:0000256" key="6">
    <source>
        <dbReference type="ARBA" id="ARBA00022750"/>
    </source>
</evidence>
<dbReference type="Gene3D" id="1.10.340.70">
    <property type="match status" value="1"/>
</dbReference>
<dbReference type="Gene3D" id="3.30.70.270">
    <property type="match status" value="2"/>
</dbReference>
<protein>
    <recommendedName>
        <fullName evidence="20">Reverse transcriptase domain-containing protein</fullName>
    </recommendedName>
</protein>
<sequence length="871" mass="99886">MQPLRHLSPDELDELGQQMQRLMDKGWISHSRSLWGTPVLFAPKKDGGLRCCIDCRALNKMTHKDATPLPNLSELRDRLVNMRVFTAIDIRNAYHCIMIRLEDREKTAFRTRFGHFEYNVLPISLTNAPATFERLTNKLLGDKSDAYVISYLDDILIFSTDMNSHIEHVDEVLKTLAEHRLHVKPSKCQWAVDEVEFCGHRVGKDGLSIAPFKVTAVRERPRPTNSLELLSFMGLINYIKEYIPEYAQIALPLTNLQSGNRPWQWDNEEDKAFNRLKELCSSAPTLAYFDPMLDTYLFTDASGYAYGGWLAQPAKGDFPYPHPLPTTKLGLANLPQLRPVTYYSRKMQPAETQYPVHEQELLGLVKSIRANRQYLIGCPFRAFVDHKSLIYLQEQPRLSRRQAGWVEFLQQFDFSVEYLPGTWNSIADFLSRDPTYAPKCATCQAKIDVVTAIVQPETTATTHMPTDADWTRALASNDFGQNILLTLEGPQENLSGHARRFRTVDSPPDRFLMYHDSLRAPLLQIHHDSLANGGHSGVQRTLAKLLELYYWPHMERDVYQYVRTCPTCQRHKRAVPIGFLRSLPIPDARWQQIGMDIFFPTSGSKGGEPRVEPDVTKNPSKDTGDRLTKTADAVLLIVDYLSCRVILLPTNTRATAQKTAQLFLEQAFRHTGLPHTIVSDRDPKWLSEFWQYLMRALDIKQELSLLPTLEYNYNRTPQTSTGLSPFEIDLGRVPRIPNQWVAPNPGEMIKQSAQTAVERRNKEFADVNRIVQQQLRDAQDQQARYYDRKKHTEAYRDGDKVLLNREGIMITSVTTRNKKLAEQWTGPFTVRGKGPHPDTYELGLPKEFTGLHPVFHVSILRRYYDLGGTPY</sequence>
<dbReference type="Pfam" id="PF17921">
    <property type="entry name" value="Integrase_H2C2"/>
    <property type="match status" value="1"/>
</dbReference>
<dbReference type="PANTHER" id="PTHR37984">
    <property type="entry name" value="PROTEIN CBG26694"/>
    <property type="match status" value="1"/>
</dbReference>
<reference evidence="18 19" key="1">
    <citation type="journal article" date="2019" name="Sci. Rep.">
        <title>Comparative genomics of chytrid fungi reveal insights into the obligate biotrophic and pathogenic lifestyle of Synchytrium endobioticum.</title>
        <authorList>
            <person name="van de Vossenberg B.T.L.H."/>
            <person name="Warris S."/>
            <person name="Nguyen H.D.T."/>
            <person name="van Gent-Pelzer M.P.E."/>
            <person name="Joly D.L."/>
            <person name="van de Geest H.C."/>
            <person name="Bonants P.J.M."/>
            <person name="Smith D.S."/>
            <person name="Levesque C.A."/>
            <person name="van der Lee T.A.J."/>
        </authorList>
    </citation>
    <scope>NUCLEOTIDE SEQUENCE [LARGE SCALE GENOMIC DNA]</scope>
    <source>
        <strain evidence="18 19">CBS 809.83</strain>
    </source>
</reference>
<feature type="domain" description="Integrase catalytic" evidence="17">
    <location>
        <begin position="596"/>
        <end position="704"/>
    </location>
</feature>
<keyword evidence="7" id="KW-0255">Endonuclease</keyword>
<evidence type="ECO:0000256" key="5">
    <source>
        <dbReference type="ARBA" id="ARBA00022723"/>
    </source>
</evidence>
<evidence type="ECO:0000256" key="11">
    <source>
        <dbReference type="ARBA" id="ARBA00022918"/>
    </source>
</evidence>
<dbReference type="GO" id="GO:0004519">
    <property type="term" value="F:endonuclease activity"/>
    <property type="evidence" value="ECO:0007669"/>
    <property type="project" value="UniProtKB-KW"/>
</dbReference>
<keyword evidence="13" id="KW-0238">DNA-binding</keyword>
<dbReference type="InterPro" id="IPR056924">
    <property type="entry name" value="SH3_Tf2-1"/>
</dbReference>
<dbReference type="GO" id="GO:0003677">
    <property type="term" value="F:DNA binding"/>
    <property type="evidence" value="ECO:0007669"/>
    <property type="project" value="UniProtKB-KW"/>
</dbReference>
<dbReference type="Pfam" id="PF17917">
    <property type="entry name" value="RT_RNaseH"/>
    <property type="match status" value="1"/>
</dbReference>
<dbReference type="InterPro" id="IPR041588">
    <property type="entry name" value="Integrase_H2C2"/>
</dbReference>
<dbReference type="GO" id="GO:0003964">
    <property type="term" value="F:RNA-directed DNA polymerase activity"/>
    <property type="evidence" value="ECO:0007669"/>
    <property type="project" value="UniProtKB-KW"/>
</dbReference>
<dbReference type="InterPro" id="IPR001584">
    <property type="entry name" value="Integrase_cat-core"/>
</dbReference>
<dbReference type="FunFam" id="3.30.70.270:FF:000023">
    <property type="entry name" value="Pol"/>
    <property type="match status" value="1"/>
</dbReference>
<keyword evidence="8" id="KW-0378">Hydrolase</keyword>
<organism evidence="18 19">
    <name type="scientific">Powellomyces hirtus</name>
    <dbReference type="NCBI Taxonomy" id="109895"/>
    <lineage>
        <taxon>Eukaryota</taxon>
        <taxon>Fungi</taxon>
        <taxon>Fungi incertae sedis</taxon>
        <taxon>Chytridiomycota</taxon>
        <taxon>Chytridiomycota incertae sedis</taxon>
        <taxon>Chytridiomycetes</taxon>
        <taxon>Spizellomycetales</taxon>
        <taxon>Powellomycetaceae</taxon>
        <taxon>Powellomyces</taxon>
    </lineage>
</organism>
<evidence type="ECO:0000256" key="1">
    <source>
        <dbReference type="ARBA" id="ARBA00022670"/>
    </source>
</evidence>
<comment type="caution">
    <text evidence="18">The sequence shown here is derived from an EMBL/GenBank/DDBJ whole genome shotgun (WGS) entry which is preliminary data.</text>
</comment>
<dbReference type="CDD" id="cd01647">
    <property type="entry name" value="RT_LTR"/>
    <property type="match status" value="1"/>
</dbReference>
<dbReference type="SUPFAM" id="SSF53098">
    <property type="entry name" value="Ribonuclease H-like"/>
    <property type="match status" value="1"/>
</dbReference>
<feature type="compositionally biased region" description="Basic and acidic residues" evidence="15">
    <location>
        <begin position="607"/>
        <end position="624"/>
    </location>
</feature>
<evidence type="ECO:0000313" key="19">
    <source>
        <dbReference type="Proteomes" id="UP000318582"/>
    </source>
</evidence>
<evidence type="ECO:0000256" key="7">
    <source>
        <dbReference type="ARBA" id="ARBA00022759"/>
    </source>
</evidence>
<evidence type="ECO:0000256" key="15">
    <source>
        <dbReference type="SAM" id="MobiDB-lite"/>
    </source>
</evidence>
<feature type="region of interest" description="Disordered" evidence="15">
    <location>
        <begin position="602"/>
        <end position="624"/>
    </location>
</feature>
<evidence type="ECO:0000313" key="18">
    <source>
        <dbReference type="EMBL" id="TPX54213.1"/>
    </source>
</evidence>
<evidence type="ECO:0000256" key="2">
    <source>
        <dbReference type="ARBA" id="ARBA00022679"/>
    </source>
</evidence>
<feature type="domain" description="Reverse transcriptase" evidence="16">
    <location>
        <begin position="23"/>
        <end position="202"/>
    </location>
</feature>
<dbReference type="PROSITE" id="PS50878">
    <property type="entry name" value="RT_POL"/>
    <property type="match status" value="1"/>
</dbReference>
<accession>A0A507DR82</accession>
<dbReference type="InterPro" id="IPR041373">
    <property type="entry name" value="RT_RNaseH"/>
</dbReference>
<dbReference type="GO" id="GO:0003887">
    <property type="term" value="F:DNA-directed DNA polymerase activity"/>
    <property type="evidence" value="ECO:0007669"/>
    <property type="project" value="UniProtKB-KW"/>
</dbReference>
<keyword evidence="2" id="KW-0808">Transferase</keyword>
<evidence type="ECO:0000256" key="13">
    <source>
        <dbReference type="ARBA" id="ARBA00023125"/>
    </source>
</evidence>
<dbReference type="EMBL" id="QEAQ01000166">
    <property type="protein sequence ID" value="TPX54213.1"/>
    <property type="molecule type" value="Genomic_DNA"/>
</dbReference>
<evidence type="ECO:0000256" key="10">
    <source>
        <dbReference type="ARBA" id="ARBA00022908"/>
    </source>
</evidence>
<dbReference type="Proteomes" id="UP000318582">
    <property type="component" value="Unassembled WGS sequence"/>
</dbReference>
<evidence type="ECO:0000256" key="4">
    <source>
        <dbReference type="ARBA" id="ARBA00022722"/>
    </source>
</evidence>
<keyword evidence="3" id="KW-0548">Nucleotidyltransferase</keyword>
<evidence type="ECO:0000256" key="12">
    <source>
        <dbReference type="ARBA" id="ARBA00022932"/>
    </source>
</evidence>
<evidence type="ECO:0000256" key="14">
    <source>
        <dbReference type="ARBA" id="ARBA00023172"/>
    </source>
</evidence>
<keyword evidence="6" id="KW-0064">Aspartyl protease</keyword>
<dbReference type="InterPro" id="IPR043502">
    <property type="entry name" value="DNA/RNA_pol_sf"/>
</dbReference>
<dbReference type="PANTHER" id="PTHR37984:SF5">
    <property type="entry name" value="PROTEIN NYNRIN-LIKE"/>
    <property type="match status" value="1"/>
</dbReference>
<dbReference type="Gene3D" id="3.30.420.10">
    <property type="entry name" value="Ribonuclease H-like superfamily/Ribonuclease H"/>
    <property type="match status" value="1"/>
</dbReference>
<keyword evidence="9" id="KW-0460">Magnesium</keyword>
<keyword evidence="12" id="KW-0239">DNA-directed DNA polymerase</keyword>
<dbReference type="PROSITE" id="PS50994">
    <property type="entry name" value="INTEGRASE"/>
    <property type="match status" value="1"/>
</dbReference>
<name>A0A507DR82_9FUNG</name>
<dbReference type="Gene3D" id="3.10.10.10">
    <property type="entry name" value="HIV Type 1 Reverse Transcriptase, subunit A, domain 1"/>
    <property type="match status" value="1"/>
</dbReference>
<dbReference type="GO" id="GO:0046872">
    <property type="term" value="F:metal ion binding"/>
    <property type="evidence" value="ECO:0007669"/>
    <property type="project" value="UniProtKB-KW"/>
</dbReference>
<keyword evidence="5" id="KW-0479">Metal-binding</keyword>
<keyword evidence="19" id="KW-1185">Reference proteome</keyword>
<dbReference type="AlphaFoldDB" id="A0A507DR82"/>
<keyword evidence="11" id="KW-0695">RNA-directed DNA polymerase</keyword>
<evidence type="ECO:0000256" key="9">
    <source>
        <dbReference type="ARBA" id="ARBA00022842"/>
    </source>
</evidence>
<dbReference type="Pfam" id="PF24626">
    <property type="entry name" value="SH3_Tf2-1"/>
    <property type="match status" value="1"/>
</dbReference>
<evidence type="ECO:0000259" key="16">
    <source>
        <dbReference type="PROSITE" id="PS50878"/>
    </source>
</evidence>
<evidence type="ECO:0000256" key="3">
    <source>
        <dbReference type="ARBA" id="ARBA00022695"/>
    </source>
</evidence>
<dbReference type="InterPro" id="IPR036397">
    <property type="entry name" value="RNaseH_sf"/>
</dbReference>
<dbReference type="STRING" id="109895.A0A507DR82"/>
<gene>
    <name evidence="18" type="ORF">PhCBS80983_g06010</name>
</gene>
<dbReference type="CDD" id="cd09274">
    <property type="entry name" value="RNase_HI_RT_Ty3"/>
    <property type="match status" value="1"/>
</dbReference>
<dbReference type="InterPro" id="IPR012337">
    <property type="entry name" value="RNaseH-like_sf"/>
</dbReference>
<dbReference type="Pfam" id="PF00078">
    <property type="entry name" value="RVT_1"/>
    <property type="match status" value="1"/>
</dbReference>
<dbReference type="InterPro" id="IPR050951">
    <property type="entry name" value="Retrovirus_Pol_polyprotein"/>
</dbReference>
<keyword evidence="14" id="KW-0233">DNA recombination</keyword>
<dbReference type="SUPFAM" id="SSF56672">
    <property type="entry name" value="DNA/RNA polymerases"/>
    <property type="match status" value="1"/>
</dbReference>